<dbReference type="Gene3D" id="1.10.238.10">
    <property type="entry name" value="EF-hand"/>
    <property type="match status" value="1"/>
</dbReference>
<dbReference type="SUPFAM" id="SSF47473">
    <property type="entry name" value="EF-hand"/>
    <property type="match status" value="1"/>
</dbReference>
<reference evidence="1" key="1">
    <citation type="submission" date="2025-08" db="UniProtKB">
        <authorList>
            <consortium name="Ensembl"/>
        </authorList>
    </citation>
    <scope>IDENTIFICATION</scope>
</reference>
<dbReference type="GeneTree" id="ENSGT00940000155936"/>
<dbReference type="Ensembl" id="ENSOMET00000000819.1">
    <property type="protein sequence ID" value="ENSOMEP00000009416.1"/>
    <property type="gene ID" value="ENSOMEG00000010632.1"/>
</dbReference>
<evidence type="ECO:0000313" key="1">
    <source>
        <dbReference type="Ensembl" id="ENSOMEP00000009416.1"/>
    </source>
</evidence>
<reference evidence="1" key="2">
    <citation type="submission" date="2025-09" db="UniProtKB">
        <authorList>
            <consortium name="Ensembl"/>
        </authorList>
    </citation>
    <scope>IDENTIFICATION</scope>
</reference>
<organism evidence="1 2">
    <name type="scientific">Oryzias melastigma</name>
    <name type="common">Marine medaka</name>
    <dbReference type="NCBI Taxonomy" id="30732"/>
    <lineage>
        <taxon>Eukaryota</taxon>
        <taxon>Metazoa</taxon>
        <taxon>Chordata</taxon>
        <taxon>Craniata</taxon>
        <taxon>Vertebrata</taxon>
        <taxon>Euteleostomi</taxon>
        <taxon>Actinopterygii</taxon>
        <taxon>Neopterygii</taxon>
        <taxon>Teleostei</taxon>
        <taxon>Neoteleostei</taxon>
        <taxon>Acanthomorphata</taxon>
        <taxon>Ovalentaria</taxon>
        <taxon>Atherinomorphae</taxon>
        <taxon>Beloniformes</taxon>
        <taxon>Adrianichthyidae</taxon>
        <taxon>Oryziinae</taxon>
        <taxon>Oryzias</taxon>
    </lineage>
</organism>
<evidence type="ECO:0000313" key="2">
    <source>
        <dbReference type="Proteomes" id="UP000261560"/>
    </source>
</evidence>
<proteinExistence type="predicted"/>
<dbReference type="AlphaFoldDB" id="A0A3B3BUN8"/>
<name>A0A3B3BUN8_ORYME</name>
<keyword evidence="2" id="KW-1185">Reference proteome</keyword>
<accession>A0A3B3BUN8</accession>
<dbReference type="Proteomes" id="UP000261560">
    <property type="component" value="Unplaced"/>
</dbReference>
<protein>
    <recommendedName>
        <fullName evidence="3">EH domain-containing protein</fullName>
    </recommendedName>
</protein>
<evidence type="ECO:0008006" key="3">
    <source>
        <dbReference type="Google" id="ProtNLM"/>
    </source>
</evidence>
<dbReference type="InterPro" id="IPR011992">
    <property type="entry name" value="EF-hand-dom_pair"/>
</dbReference>
<sequence length="98" mass="11020">RKQFSAPQTKLFNLNMWAISPEERVKHDQKFDTLSPSMGYVTGEQARKFFLQSGCRSASQACLTTSPLILHCHCAAGMVICLYSCLRDSTTNLLIQFT</sequence>